<accession>A0A3N1NV39</accession>
<name>A0A3N1NV39_9GAMM</name>
<dbReference type="AlphaFoldDB" id="A0A3N1NV39"/>
<evidence type="ECO:0000313" key="5">
    <source>
        <dbReference type="Proteomes" id="UP000268033"/>
    </source>
</evidence>
<dbReference type="PROSITE" id="PS01137">
    <property type="entry name" value="TATD_1"/>
    <property type="match status" value="1"/>
</dbReference>
<feature type="binding site" evidence="3">
    <location>
        <position position="11"/>
    </location>
    <ligand>
        <name>a divalent metal cation</name>
        <dbReference type="ChEBI" id="CHEBI:60240"/>
        <label>1</label>
    </ligand>
</feature>
<organism evidence="4 5">
    <name type="scientific">Gallaecimonas pentaromativorans</name>
    <dbReference type="NCBI Taxonomy" id="584787"/>
    <lineage>
        <taxon>Bacteria</taxon>
        <taxon>Pseudomonadati</taxon>
        <taxon>Pseudomonadota</taxon>
        <taxon>Gammaproteobacteria</taxon>
        <taxon>Enterobacterales</taxon>
        <taxon>Gallaecimonadaceae</taxon>
        <taxon>Gallaecimonas</taxon>
    </lineage>
</organism>
<dbReference type="PROSITE" id="PS01091">
    <property type="entry name" value="TATD_3"/>
    <property type="match status" value="1"/>
</dbReference>
<dbReference type="Gene3D" id="3.20.20.140">
    <property type="entry name" value="Metal-dependent hydrolases"/>
    <property type="match status" value="1"/>
</dbReference>
<keyword evidence="5" id="KW-1185">Reference proteome</keyword>
<dbReference type="SUPFAM" id="SSF51556">
    <property type="entry name" value="Metallo-dependent hydrolases"/>
    <property type="match status" value="1"/>
</dbReference>
<dbReference type="GO" id="GO:0005829">
    <property type="term" value="C:cytosol"/>
    <property type="evidence" value="ECO:0007669"/>
    <property type="project" value="TreeGrafter"/>
</dbReference>
<proteinExistence type="inferred from homology"/>
<dbReference type="CDD" id="cd01310">
    <property type="entry name" value="TatD_DNAse"/>
    <property type="match status" value="1"/>
</dbReference>
<dbReference type="GO" id="GO:0016788">
    <property type="term" value="F:hydrolase activity, acting on ester bonds"/>
    <property type="evidence" value="ECO:0007669"/>
    <property type="project" value="InterPro"/>
</dbReference>
<reference evidence="4 5" key="1">
    <citation type="submission" date="2018-11" db="EMBL/GenBank/DDBJ databases">
        <title>Genomic Encyclopedia of Type Strains, Phase IV (KMG-IV): sequencing the most valuable type-strain genomes for metagenomic binning, comparative biology and taxonomic classification.</title>
        <authorList>
            <person name="Goeker M."/>
        </authorList>
    </citation>
    <scope>NUCLEOTIDE SEQUENCE [LARGE SCALE GENOMIC DNA]</scope>
    <source>
        <strain evidence="4 5">DSM 21945</strain>
    </source>
</reference>
<keyword evidence="3" id="KW-0479">Metal-binding</keyword>
<dbReference type="InterPro" id="IPR001130">
    <property type="entry name" value="TatD-like"/>
</dbReference>
<comment type="caution">
    <text evidence="4">The sequence shown here is derived from an EMBL/GenBank/DDBJ whole genome shotgun (WGS) entry which is preliminary data.</text>
</comment>
<keyword evidence="2" id="KW-0378">Hydrolase</keyword>
<dbReference type="PANTHER" id="PTHR46124:SF3">
    <property type="entry name" value="HYDROLASE"/>
    <property type="match status" value="1"/>
</dbReference>
<feature type="binding site" evidence="3">
    <location>
        <position position="13"/>
    </location>
    <ligand>
        <name>a divalent metal cation</name>
        <dbReference type="ChEBI" id="CHEBI:60240"/>
        <label>1</label>
    </ligand>
</feature>
<dbReference type="PANTHER" id="PTHR46124">
    <property type="entry name" value="D-AMINOACYL-TRNA DEACYLASE"/>
    <property type="match status" value="1"/>
</dbReference>
<dbReference type="EMBL" id="RJUL01000015">
    <property type="protein sequence ID" value="ROQ18817.1"/>
    <property type="molecule type" value="Genomic_DNA"/>
</dbReference>
<sequence length="257" mass="28216">MRGFFMLIDSHCHIDFDELAPLGPLLDACRQAGVEALVVPGVSLAYLERPWQLSRQYPMLWPAAGFHPWYLPEQQGAFGVLDDFARRHSGDLVAIGEAGLDKFKGPDAATQEWWLARQLELAQALDKPIILHSVGTHARLTAILKQYPGVRGVIHAFSGSSEQAREFVKLGFYLGVGGVVTRASANKTRDALRTVPHKWLLLETDAPSMLPEGLAGTHNSPVNLPFIHKALSETLQADPNALALTLSANARRLFQGR</sequence>
<comment type="similarity">
    <text evidence="1">Belongs to the metallo-dependent hydrolases superfamily. TatD-type hydrolase family.</text>
</comment>
<protein>
    <submittedName>
        <fullName evidence="4">TatD DNase family protein</fullName>
    </submittedName>
</protein>
<feature type="binding site" evidence="3">
    <location>
        <position position="97"/>
    </location>
    <ligand>
        <name>a divalent metal cation</name>
        <dbReference type="ChEBI" id="CHEBI:60240"/>
        <label>1</label>
    </ligand>
</feature>
<dbReference type="PIRSF" id="PIRSF005902">
    <property type="entry name" value="DNase_TatD"/>
    <property type="match status" value="1"/>
</dbReference>
<feature type="binding site" evidence="3">
    <location>
        <position position="132"/>
    </location>
    <ligand>
        <name>a divalent metal cation</name>
        <dbReference type="ChEBI" id="CHEBI:60240"/>
        <label>2</label>
    </ligand>
</feature>
<dbReference type="Proteomes" id="UP000268033">
    <property type="component" value="Unassembled WGS sequence"/>
</dbReference>
<evidence type="ECO:0000313" key="4">
    <source>
        <dbReference type="EMBL" id="ROQ18817.1"/>
    </source>
</evidence>
<dbReference type="InterPro" id="IPR032466">
    <property type="entry name" value="Metal_Hydrolase"/>
</dbReference>
<dbReference type="Pfam" id="PF01026">
    <property type="entry name" value="TatD_DNase"/>
    <property type="match status" value="1"/>
</dbReference>
<evidence type="ECO:0000256" key="2">
    <source>
        <dbReference type="ARBA" id="ARBA00022801"/>
    </source>
</evidence>
<feature type="binding site" evidence="3">
    <location>
        <position position="155"/>
    </location>
    <ligand>
        <name>a divalent metal cation</name>
        <dbReference type="ChEBI" id="CHEBI:60240"/>
        <label>2</label>
    </ligand>
</feature>
<feature type="binding site" evidence="3">
    <location>
        <position position="205"/>
    </location>
    <ligand>
        <name>a divalent metal cation</name>
        <dbReference type="ChEBI" id="CHEBI:60240"/>
        <label>1</label>
    </ligand>
</feature>
<evidence type="ECO:0000256" key="3">
    <source>
        <dbReference type="PIRSR" id="PIRSR005902-1"/>
    </source>
</evidence>
<dbReference type="GO" id="GO:0046872">
    <property type="term" value="F:metal ion binding"/>
    <property type="evidence" value="ECO:0007669"/>
    <property type="project" value="UniProtKB-KW"/>
</dbReference>
<evidence type="ECO:0000256" key="1">
    <source>
        <dbReference type="ARBA" id="ARBA00009275"/>
    </source>
</evidence>
<gene>
    <name evidence="4" type="ORF">EDC28_1156</name>
</gene>
<dbReference type="InterPro" id="IPR018228">
    <property type="entry name" value="DNase_TatD-rel_CS"/>
</dbReference>
<dbReference type="STRING" id="584787.GCA_001247655_01324"/>